<proteinExistence type="predicted"/>
<dbReference type="EMBL" id="JAYMYQ010000006">
    <property type="protein sequence ID" value="KAK7323558.1"/>
    <property type="molecule type" value="Genomic_DNA"/>
</dbReference>
<feature type="region of interest" description="Disordered" evidence="1">
    <location>
        <begin position="123"/>
        <end position="151"/>
    </location>
</feature>
<dbReference type="AlphaFoldDB" id="A0AAN9KY45"/>
<organism evidence="2 3">
    <name type="scientific">Canavalia gladiata</name>
    <name type="common">Sword bean</name>
    <name type="synonym">Dolichos gladiatus</name>
    <dbReference type="NCBI Taxonomy" id="3824"/>
    <lineage>
        <taxon>Eukaryota</taxon>
        <taxon>Viridiplantae</taxon>
        <taxon>Streptophyta</taxon>
        <taxon>Embryophyta</taxon>
        <taxon>Tracheophyta</taxon>
        <taxon>Spermatophyta</taxon>
        <taxon>Magnoliopsida</taxon>
        <taxon>eudicotyledons</taxon>
        <taxon>Gunneridae</taxon>
        <taxon>Pentapetalae</taxon>
        <taxon>rosids</taxon>
        <taxon>fabids</taxon>
        <taxon>Fabales</taxon>
        <taxon>Fabaceae</taxon>
        <taxon>Papilionoideae</taxon>
        <taxon>50 kb inversion clade</taxon>
        <taxon>NPAAA clade</taxon>
        <taxon>indigoferoid/millettioid clade</taxon>
        <taxon>Phaseoleae</taxon>
        <taxon>Canavalia</taxon>
    </lineage>
</organism>
<gene>
    <name evidence="2" type="ORF">VNO77_27035</name>
</gene>
<dbReference type="Proteomes" id="UP001367508">
    <property type="component" value="Unassembled WGS sequence"/>
</dbReference>
<keyword evidence="3" id="KW-1185">Reference proteome</keyword>
<evidence type="ECO:0000313" key="3">
    <source>
        <dbReference type="Proteomes" id="UP001367508"/>
    </source>
</evidence>
<reference evidence="2 3" key="1">
    <citation type="submission" date="2024-01" db="EMBL/GenBank/DDBJ databases">
        <title>The genomes of 5 underutilized Papilionoideae crops provide insights into root nodulation and disease resistanc.</title>
        <authorList>
            <person name="Jiang F."/>
        </authorList>
    </citation>
    <scope>NUCLEOTIDE SEQUENCE [LARGE SCALE GENOMIC DNA]</scope>
    <source>
        <strain evidence="2">LVBAO_FW01</strain>
        <tissue evidence="2">Leaves</tissue>
    </source>
</reference>
<evidence type="ECO:0000256" key="1">
    <source>
        <dbReference type="SAM" id="MobiDB-lite"/>
    </source>
</evidence>
<sequence>MGCDYGTNMILFYMRGPSAADLAWMPKSKPVRIKCSKRDSNTGFRAVNYPNPSYEVILISEAEFIQQLPRLPKETLLTTTVLELDQNTWRVLRDLINFGLYNTILSSQQRRRWPVQEIMPCQSPFGGESFTPKQSSNPPLEEDERKMQENQCPSFSKPLPNLFLSKSRLPPLFKRPFSPLSFLIYL</sequence>
<accession>A0AAN9KY45</accession>
<protein>
    <submittedName>
        <fullName evidence="2">Uncharacterized protein</fullName>
    </submittedName>
</protein>
<evidence type="ECO:0000313" key="2">
    <source>
        <dbReference type="EMBL" id="KAK7323558.1"/>
    </source>
</evidence>
<name>A0AAN9KY45_CANGL</name>
<comment type="caution">
    <text evidence="2">The sequence shown here is derived from an EMBL/GenBank/DDBJ whole genome shotgun (WGS) entry which is preliminary data.</text>
</comment>